<dbReference type="Proteomes" id="UP000613208">
    <property type="component" value="Unassembled WGS sequence"/>
</dbReference>
<dbReference type="InterPro" id="IPR042070">
    <property type="entry name" value="PucR_C-HTH_sf"/>
</dbReference>
<feature type="domain" description="CdaR GGDEF-like" evidence="4">
    <location>
        <begin position="154"/>
        <end position="266"/>
    </location>
</feature>
<dbReference type="InterPro" id="IPR012914">
    <property type="entry name" value="PucR_dom"/>
</dbReference>
<comment type="caution">
    <text evidence="5">The sequence shown here is derived from an EMBL/GenBank/DDBJ whole genome shotgun (WGS) entry which is preliminary data.</text>
</comment>
<feature type="domain" description="Purine catabolism PurC-like" evidence="2">
    <location>
        <begin position="18"/>
        <end position="123"/>
    </location>
</feature>
<sequence>MRLDEIYDSIKKKFPIHSVNGSAGMARPVQWVHMVEDLEVAEYINGNELIFTTGIADYEESWLLKFVQRLHENHASGLVVNIGPYIEKIPDNVKEYGRKHEFALMEMPWEVHLVDVFKYISTLLLDQEKRKAGIVNAMKDALFYASDHGIYKSELERYGYDLNHKFCPILLDMKMVPEHEREVLAASLEDILSFYFARIIVFKFNQYIVIILYCADKSQILECCEKVRKYEKQNASFWMKAAAAGPNLNGVEHLPGSYQIAKEMIDLAEKSGQKQLIYDDIGIYQLLVTNPEKEALKKYAEQKLKNLLDYDMENQTDYVRILRTYLETDCSVQETARREFCHRNTINHRIHQIKEILGKRTIGIHDKVELMMAFAILDLEKK</sequence>
<dbReference type="Pfam" id="PF07905">
    <property type="entry name" value="PucR"/>
    <property type="match status" value="1"/>
</dbReference>
<dbReference type="RefSeq" id="WP_201312335.1">
    <property type="nucleotide sequence ID" value="NZ_BLYI01000070.1"/>
</dbReference>
<dbReference type="Pfam" id="PF17853">
    <property type="entry name" value="GGDEF_2"/>
    <property type="match status" value="1"/>
</dbReference>
<name>A0A916VDU9_9FIRM</name>
<gene>
    <name evidence="5" type="ORF">ANBU17_30410</name>
</gene>
<keyword evidence="6" id="KW-1185">Reference proteome</keyword>
<comment type="similarity">
    <text evidence="1">Belongs to the CdaR family.</text>
</comment>
<organism evidence="5 6">
    <name type="scientific">Anaerostipes butyraticus</name>
    <dbReference type="NCBI Taxonomy" id="645466"/>
    <lineage>
        <taxon>Bacteria</taxon>
        <taxon>Bacillati</taxon>
        <taxon>Bacillota</taxon>
        <taxon>Clostridia</taxon>
        <taxon>Lachnospirales</taxon>
        <taxon>Lachnospiraceae</taxon>
        <taxon>Anaerostipes</taxon>
    </lineage>
</organism>
<evidence type="ECO:0000259" key="2">
    <source>
        <dbReference type="Pfam" id="PF07905"/>
    </source>
</evidence>
<feature type="domain" description="PucR C-terminal helix-turn-helix" evidence="3">
    <location>
        <begin position="319"/>
        <end position="375"/>
    </location>
</feature>
<accession>A0A916VDU9</accession>
<dbReference type="PANTHER" id="PTHR33744">
    <property type="entry name" value="CARBOHYDRATE DIACID REGULATOR"/>
    <property type="match status" value="1"/>
</dbReference>
<dbReference type="Gene3D" id="1.10.10.2840">
    <property type="entry name" value="PucR C-terminal helix-turn-helix domain"/>
    <property type="match status" value="1"/>
</dbReference>
<dbReference type="InterPro" id="IPR025736">
    <property type="entry name" value="PucR_C-HTH_dom"/>
</dbReference>
<evidence type="ECO:0000256" key="1">
    <source>
        <dbReference type="ARBA" id="ARBA00006754"/>
    </source>
</evidence>
<dbReference type="EMBL" id="BLYI01000070">
    <property type="protein sequence ID" value="GFO86694.1"/>
    <property type="molecule type" value="Genomic_DNA"/>
</dbReference>
<dbReference type="Pfam" id="PF13556">
    <property type="entry name" value="HTH_30"/>
    <property type="match status" value="1"/>
</dbReference>
<keyword evidence="5" id="KW-0238">DNA-binding</keyword>
<reference evidence="5" key="1">
    <citation type="submission" date="2020-06" db="EMBL/GenBank/DDBJ databases">
        <title>Characterization of fructooligosaccharide metabolism and fructooligosaccharide-degrading enzymes in human commensal butyrate producers.</title>
        <authorList>
            <person name="Tanno H."/>
            <person name="Fujii T."/>
            <person name="Hirano K."/>
            <person name="Maeno S."/>
            <person name="Tonozuka T."/>
            <person name="Sakamoto M."/>
            <person name="Ohkuma M."/>
            <person name="Tochio T."/>
            <person name="Endo A."/>
        </authorList>
    </citation>
    <scope>NUCLEOTIDE SEQUENCE</scope>
    <source>
        <strain evidence="5">JCM 17466</strain>
    </source>
</reference>
<protein>
    <submittedName>
        <fullName evidence="5">DNA-binding protein</fullName>
    </submittedName>
</protein>
<dbReference type="InterPro" id="IPR041522">
    <property type="entry name" value="CdaR_GGDEF"/>
</dbReference>
<evidence type="ECO:0000313" key="5">
    <source>
        <dbReference type="EMBL" id="GFO86694.1"/>
    </source>
</evidence>
<dbReference type="GO" id="GO:0003677">
    <property type="term" value="F:DNA binding"/>
    <property type="evidence" value="ECO:0007669"/>
    <property type="project" value="UniProtKB-KW"/>
</dbReference>
<dbReference type="PANTHER" id="PTHR33744:SF15">
    <property type="entry name" value="CARBOHYDRATE DIACID REGULATOR"/>
    <property type="match status" value="1"/>
</dbReference>
<proteinExistence type="inferred from homology"/>
<dbReference type="AlphaFoldDB" id="A0A916VDU9"/>
<evidence type="ECO:0000259" key="3">
    <source>
        <dbReference type="Pfam" id="PF13556"/>
    </source>
</evidence>
<dbReference type="InterPro" id="IPR051448">
    <property type="entry name" value="CdaR-like_regulators"/>
</dbReference>
<evidence type="ECO:0000259" key="4">
    <source>
        <dbReference type="Pfam" id="PF17853"/>
    </source>
</evidence>
<evidence type="ECO:0000313" key="6">
    <source>
        <dbReference type="Proteomes" id="UP000613208"/>
    </source>
</evidence>